<dbReference type="AlphaFoldDB" id="W4GVH4"/>
<feature type="compositionally biased region" description="Gly residues" evidence="1">
    <location>
        <begin position="48"/>
        <end position="63"/>
    </location>
</feature>
<dbReference type="OrthoDB" id="87315at2759"/>
<evidence type="ECO:0000313" key="2">
    <source>
        <dbReference type="EMBL" id="ETV82923.1"/>
    </source>
</evidence>
<evidence type="ECO:0000256" key="1">
    <source>
        <dbReference type="SAM" id="MobiDB-lite"/>
    </source>
</evidence>
<dbReference type="GeneID" id="20806689"/>
<dbReference type="EMBL" id="KI913121">
    <property type="protein sequence ID" value="ETV82923.1"/>
    <property type="molecule type" value="Genomic_DNA"/>
</dbReference>
<proteinExistence type="predicted"/>
<feature type="region of interest" description="Disordered" evidence="1">
    <location>
        <begin position="1"/>
        <end position="70"/>
    </location>
</feature>
<organism evidence="2">
    <name type="scientific">Aphanomyces astaci</name>
    <name type="common">Crayfish plague agent</name>
    <dbReference type="NCBI Taxonomy" id="112090"/>
    <lineage>
        <taxon>Eukaryota</taxon>
        <taxon>Sar</taxon>
        <taxon>Stramenopiles</taxon>
        <taxon>Oomycota</taxon>
        <taxon>Saprolegniomycetes</taxon>
        <taxon>Saprolegniales</taxon>
        <taxon>Verrucalvaceae</taxon>
        <taxon>Aphanomyces</taxon>
    </lineage>
</organism>
<sequence length="313" mass="34106">MSRPNRDAGSYPSSGAYAQPVRVGYTQPSPRDTGSGYAPPAPYRPEPRGGGLESRGGYGGGYSGRTNPLAPPGSGYGAPFGAAVTLKDLLVVEDPHMEDPAGTMVVLLALREPDPVGTALVPDSPIHPGSAHQRHYGLNDTKVVQIFDDRLTSCEVLSVQDWWAGRCRDSEPVSWVEAREAFRKEFIQKTLSRKVAEIPDNSRPKSIETIWEYAWRIADASRKAGLQVNRTVVMMVNGCSDAEVAVCLRGASVRPETIEISLDYLIERDVSSEHAPDSISRLQRDMTSLATFNNDQFSSIQVVVAMISTDNRT</sequence>
<name>W4GVH4_APHAT</name>
<gene>
    <name evidence="2" type="ORF">H257_04693</name>
</gene>
<dbReference type="VEuPathDB" id="FungiDB:H257_04693"/>
<reference evidence="2" key="1">
    <citation type="submission" date="2013-12" db="EMBL/GenBank/DDBJ databases">
        <title>The Genome Sequence of Aphanomyces astaci APO3.</title>
        <authorList>
            <consortium name="The Broad Institute Genomics Platform"/>
            <person name="Russ C."/>
            <person name="Tyler B."/>
            <person name="van West P."/>
            <person name="Dieguez-Uribeondo J."/>
            <person name="Young S.K."/>
            <person name="Zeng Q."/>
            <person name="Gargeya S."/>
            <person name="Fitzgerald M."/>
            <person name="Abouelleil A."/>
            <person name="Alvarado L."/>
            <person name="Chapman S.B."/>
            <person name="Gainer-Dewar J."/>
            <person name="Goldberg J."/>
            <person name="Griggs A."/>
            <person name="Gujja S."/>
            <person name="Hansen M."/>
            <person name="Howarth C."/>
            <person name="Imamovic A."/>
            <person name="Ireland A."/>
            <person name="Larimer J."/>
            <person name="McCowan C."/>
            <person name="Murphy C."/>
            <person name="Pearson M."/>
            <person name="Poon T.W."/>
            <person name="Priest M."/>
            <person name="Roberts A."/>
            <person name="Saif S."/>
            <person name="Shea T."/>
            <person name="Sykes S."/>
            <person name="Wortman J."/>
            <person name="Nusbaum C."/>
            <person name="Birren B."/>
        </authorList>
    </citation>
    <scope>NUCLEOTIDE SEQUENCE [LARGE SCALE GENOMIC DNA]</scope>
    <source>
        <strain evidence="2">APO3</strain>
    </source>
</reference>
<accession>W4GVH4</accession>
<protein>
    <submittedName>
        <fullName evidence="2">Uncharacterized protein</fullName>
    </submittedName>
</protein>
<dbReference type="RefSeq" id="XP_009827594.1">
    <property type="nucleotide sequence ID" value="XM_009829292.1"/>
</dbReference>